<sequence>MFRPASTAMHRTSGLVRPSFRSFAVLASSPNPVIYSRNGFQPVVAPAVVKTLSKAESGVNVATYDHFGPASTLAIVVNAGSRFDTADAPGTAHMLKACLLRALPGDNLARTIREAELRGNTLHASVSREHIVLASDFLRDDLVDAVPTLVSHMFNRSFQPYEFLDAAPHVAQQTEASLADPATALFEKLHQVAFRNGLGNPLLASSEAIHGLNRAKLFEFVDKYFTADRITVVGSGISHNDLKTLVDSAFSKVSLSTGKSNPQKSRYFGGEVRIEMGPHSEAHYAVAFPGVAYTAPEYQASLVLQALLDGSKRVKWGARSGALAKASTEKTISTSFTTSYSDAGLFGIHVVGATNEVKQVVSKSLETLRSLSSSITTESFSAAQKAAIIYAEEGQTRENLVDLITKGALSNATSQAGSEAHSINKVTVADVQKLVKSMLSAKPSVVSMGNTLTLPYAEEFQV</sequence>
<comment type="subcellular location">
    <subcellularLocation>
        <location evidence="1">Mitochondrion inner membrane</location>
        <topology evidence="1">Peripheral membrane protein</topology>
        <orientation evidence="1">Matrix side</orientation>
    </subcellularLocation>
</comment>
<dbReference type="InterPro" id="IPR007863">
    <property type="entry name" value="Peptidase_M16_C"/>
</dbReference>
<dbReference type="HOGENOM" id="CLU_009902_0_0_1"/>
<dbReference type="InParanoid" id="F4NS41"/>
<keyword evidence="7" id="KW-0496">Mitochondrion</keyword>
<proteinExistence type="inferred from homology"/>
<keyword evidence="14" id="KW-1185">Reference proteome</keyword>
<organism evidence="13 14">
    <name type="scientific">Batrachochytrium dendrobatidis (strain JAM81 / FGSC 10211)</name>
    <name type="common">Frog chytrid fungus</name>
    <dbReference type="NCBI Taxonomy" id="684364"/>
    <lineage>
        <taxon>Eukaryota</taxon>
        <taxon>Fungi</taxon>
        <taxon>Fungi incertae sedis</taxon>
        <taxon>Chytridiomycota</taxon>
        <taxon>Chytridiomycota incertae sedis</taxon>
        <taxon>Chytridiomycetes</taxon>
        <taxon>Rhizophydiales</taxon>
        <taxon>Rhizophydiales incertae sedis</taxon>
        <taxon>Batrachochytrium</taxon>
    </lineage>
</organism>
<feature type="domain" description="Peptidase M16 C-terminal" evidence="12">
    <location>
        <begin position="212"/>
        <end position="386"/>
    </location>
</feature>
<keyword evidence="5" id="KW-0809">Transit peptide</keyword>
<dbReference type="PANTHER" id="PTHR11851:SF209">
    <property type="entry name" value="CYTOCHROME B-C1 COMPLEX SUBUNIT 2, MITOCHONDRIAL"/>
    <property type="match status" value="1"/>
</dbReference>
<evidence type="ECO:0000256" key="8">
    <source>
        <dbReference type="ARBA" id="ARBA00023136"/>
    </source>
</evidence>
<keyword evidence="2" id="KW-0813">Transport</keyword>
<dbReference type="PANTHER" id="PTHR11851">
    <property type="entry name" value="METALLOPROTEASE"/>
    <property type="match status" value="1"/>
</dbReference>
<evidence type="ECO:0000259" key="12">
    <source>
        <dbReference type="Pfam" id="PF05193"/>
    </source>
</evidence>
<dbReference type="InterPro" id="IPR011249">
    <property type="entry name" value="Metalloenz_LuxS/M16"/>
</dbReference>
<dbReference type="InterPro" id="IPR011765">
    <property type="entry name" value="Pept_M16_N"/>
</dbReference>
<reference evidence="13 14" key="1">
    <citation type="submission" date="2009-12" db="EMBL/GenBank/DDBJ databases">
        <title>The draft genome of Batrachochytrium dendrobatidis.</title>
        <authorList>
            <consortium name="US DOE Joint Genome Institute (JGI-PGF)"/>
            <person name="Kuo A."/>
            <person name="Salamov A."/>
            <person name="Schmutz J."/>
            <person name="Lucas S."/>
            <person name="Pitluck S."/>
            <person name="Rosenblum E."/>
            <person name="Stajich J."/>
            <person name="Eisen M."/>
            <person name="Grigoriev I.V."/>
        </authorList>
    </citation>
    <scope>NUCLEOTIDE SEQUENCE [LARGE SCALE GENOMIC DNA]</scope>
    <source>
        <strain evidence="14">JAM81 / FGSC 10211</strain>
    </source>
</reference>
<evidence type="ECO:0000256" key="2">
    <source>
        <dbReference type="ARBA" id="ARBA00022448"/>
    </source>
</evidence>
<dbReference type="GO" id="GO:0005739">
    <property type="term" value="C:mitochondrion"/>
    <property type="evidence" value="ECO:0000318"/>
    <property type="project" value="GO_Central"/>
</dbReference>
<dbReference type="AlphaFoldDB" id="F4NS41"/>
<evidence type="ECO:0000256" key="10">
    <source>
        <dbReference type="ARBA" id="ARBA00040751"/>
    </source>
</evidence>
<dbReference type="OMA" id="YKYQDAG"/>
<dbReference type="SUPFAM" id="SSF63411">
    <property type="entry name" value="LuxS/MPP-like metallohydrolase"/>
    <property type="match status" value="2"/>
</dbReference>
<gene>
    <name evidence="13" type="ORF">BATDEDRAFT_34157</name>
</gene>
<dbReference type="Proteomes" id="UP000007241">
    <property type="component" value="Unassembled WGS sequence"/>
</dbReference>
<dbReference type="FunCoup" id="F4NS41">
    <property type="interactions" value="195"/>
</dbReference>
<evidence type="ECO:0000256" key="1">
    <source>
        <dbReference type="ARBA" id="ARBA00004443"/>
    </source>
</evidence>
<dbReference type="Pfam" id="PF05193">
    <property type="entry name" value="Peptidase_M16_C"/>
    <property type="match status" value="1"/>
</dbReference>
<dbReference type="Gene3D" id="3.30.830.10">
    <property type="entry name" value="Metalloenzyme, LuxS/M16 peptidase-like"/>
    <property type="match status" value="2"/>
</dbReference>
<accession>F4NS41</accession>
<dbReference type="Pfam" id="PF00675">
    <property type="entry name" value="Peptidase_M16"/>
    <property type="match status" value="1"/>
</dbReference>
<feature type="domain" description="Peptidase M16 N-terminal" evidence="11">
    <location>
        <begin position="63"/>
        <end position="204"/>
    </location>
</feature>
<evidence type="ECO:0000256" key="9">
    <source>
        <dbReference type="ARBA" id="ARBA00038146"/>
    </source>
</evidence>
<keyword evidence="6" id="KW-0249">Electron transport</keyword>
<protein>
    <recommendedName>
        <fullName evidence="10">Cytochrome b-c1 complex subunit 2, mitochondrial</fullName>
    </recommendedName>
</protein>
<evidence type="ECO:0000259" key="11">
    <source>
        <dbReference type="Pfam" id="PF00675"/>
    </source>
</evidence>
<dbReference type="RefSeq" id="XP_006675767.1">
    <property type="nucleotide sequence ID" value="XM_006675704.1"/>
</dbReference>
<keyword evidence="3" id="KW-0679">Respiratory chain</keyword>
<evidence type="ECO:0000256" key="5">
    <source>
        <dbReference type="ARBA" id="ARBA00022946"/>
    </source>
</evidence>
<comment type="similarity">
    <text evidence="9">Belongs to the peptidase M16 family. UQCRC2/QCR2 subfamily.</text>
</comment>
<name>F4NS41_BATDJ</name>
<keyword evidence="8" id="KW-0472">Membrane</keyword>
<dbReference type="OrthoDB" id="6369905at2759"/>
<evidence type="ECO:0000313" key="13">
    <source>
        <dbReference type="EMBL" id="EGF84218.1"/>
    </source>
</evidence>
<dbReference type="GeneID" id="18240339"/>
<dbReference type="GO" id="GO:0046872">
    <property type="term" value="F:metal ion binding"/>
    <property type="evidence" value="ECO:0007669"/>
    <property type="project" value="InterPro"/>
</dbReference>
<evidence type="ECO:0000256" key="3">
    <source>
        <dbReference type="ARBA" id="ARBA00022660"/>
    </source>
</evidence>
<evidence type="ECO:0000256" key="6">
    <source>
        <dbReference type="ARBA" id="ARBA00022982"/>
    </source>
</evidence>
<dbReference type="FunFam" id="3.30.830.10:FF:000039">
    <property type="entry name" value="Ubiquinol-cytochrome c reductase core subunit 2"/>
    <property type="match status" value="1"/>
</dbReference>
<evidence type="ECO:0000313" key="14">
    <source>
        <dbReference type="Proteomes" id="UP000007241"/>
    </source>
</evidence>
<dbReference type="InterPro" id="IPR050361">
    <property type="entry name" value="MPP/UQCRC_Complex"/>
</dbReference>
<evidence type="ECO:0000256" key="4">
    <source>
        <dbReference type="ARBA" id="ARBA00022792"/>
    </source>
</evidence>
<dbReference type="STRING" id="684364.F4NS41"/>
<dbReference type="GO" id="GO:0005743">
    <property type="term" value="C:mitochondrial inner membrane"/>
    <property type="evidence" value="ECO:0007669"/>
    <property type="project" value="UniProtKB-SubCell"/>
</dbReference>
<evidence type="ECO:0000256" key="7">
    <source>
        <dbReference type="ARBA" id="ARBA00023128"/>
    </source>
</evidence>
<dbReference type="EMBL" id="GL882879">
    <property type="protein sequence ID" value="EGF84218.1"/>
    <property type="molecule type" value="Genomic_DNA"/>
</dbReference>
<keyword evidence="4" id="KW-0999">Mitochondrion inner membrane</keyword>